<proteinExistence type="predicted"/>
<protein>
    <submittedName>
        <fullName evidence="2">CGNR zinc finger domain-containing protein</fullName>
    </submittedName>
</protein>
<feature type="domain" description="Zinc finger CGNR" evidence="1">
    <location>
        <begin position="136"/>
        <end position="179"/>
    </location>
</feature>
<evidence type="ECO:0000313" key="3">
    <source>
        <dbReference type="Proteomes" id="UP000727993"/>
    </source>
</evidence>
<dbReference type="PANTHER" id="PTHR35525:SF3">
    <property type="entry name" value="BLL6575 PROTEIN"/>
    <property type="match status" value="1"/>
</dbReference>
<dbReference type="SUPFAM" id="SSF160904">
    <property type="entry name" value="Jann2411-like"/>
    <property type="match status" value="1"/>
</dbReference>
<name>A0A936TC58_9ACTN</name>
<comment type="caution">
    <text evidence="2">The sequence shown here is derived from an EMBL/GenBank/DDBJ whole genome shotgun (WGS) entry which is preliminary data.</text>
</comment>
<reference evidence="2 3" key="1">
    <citation type="submission" date="2020-10" db="EMBL/GenBank/DDBJ databases">
        <title>Connecting structure to function with the recovery of over 1000 high-quality activated sludge metagenome-assembled genomes encoding full-length rRNA genes using long-read sequencing.</title>
        <authorList>
            <person name="Singleton C.M."/>
            <person name="Petriglieri F."/>
            <person name="Kristensen J.M."/>
            <person name="Kirkegaard R.H."/>
            <person name="Michaelsen T.Y."/>
            <person name="Andersen M.H."/>
            <person name="Karst S.M."/>
            <person name="Dueholm M.S."/>
            <person name="Nielsen P.H."/>
            <person name="Albertsen M."/>
        </authorList>
    </citation>
    <scope>NUCLEOTIDE SEQUENCE [LARGE SCALE GENOMIC DNA]</scope>
    <source>
        <strain evidence="2">Lyne_18-Q3-R50-59_MAXAC.006</strain>
    </source>
</reference>
<accession>A0A936TC58</accession>
<gene>
    <name evidence="2" type="ORF">IPN02_03085</name>
</gene>
<sequence>MELASATQSEIRLTIEVAFQLANALADGALDVRRTLDDAGFSRAADASAASIYRMITRLNDLTPLLVELHRLETTAASKRINEQLTELPIAPSISEHDGLPAHIHWTPTTATFDDQVISDIVMALAQEVCERGTARFGQCDASGCDWLFYDTTRNRSRRFCSDPRCASRTHTADHRARRRANAR</sequence>
<organism evidence="2 3">
    <name type="scientific">Candidatus Neomicrothrix subdominans</name>
    <dbReference type="NCBI Taxonomy" id="2954438"/>
    <lineage>
        <taxon>Bacteria</taxon>
        <taxon>Bacillati</taxon>
        <taxon>Actinomycetota</taxon>
        <taxon>Acidimicrobiia</taxon>
        <taxon>Acidimicrobiales</taxon>
        <taxon>Microthrixaceae</taxon>
        <taxon>Candidatus Neomicrothrix</taxon>
    </lineage>
</organism>
<dbReference type="PANTHER" id="PTHR35525">
    <property type="entry name" value="BLL6575 PROTEIN"/>
    <property type="match status" value="1"/>
</dbReference>
<dbReference type="InterPro" id="IPR021005">
    <property type="entry name" value="Znf_CGNR"/>
</dbReference>
<dbReference type="Pfam" id="PF11706">
    <property type="entry name" value="zf-CGNR"/>
    <property type="match status" value="1"/>
</dbReference>
<dbReference type="InterPro" id="IPR023286">
    <property type="entry name" value="ABATE_dom_sf"/>
</dbReference>
<evidence type="ECO:0000313" key="2">
    <source>
        <dbReference type="EMBL" id="MBK9295858.1"/>
    </source>
</evidence>
<dbReference type="AlphaFoldDB" id="A0A936TC58"/>
<dbReference type="Proteomes" id="UP000727993">
    <property type="component" value="Unassembled WGS sequence"/>
</dbReference>
<dbReference type="EMBL" id="JADJZA010000001">
    <property type="protein sequence ID" value="MBK9295858.1"/>
    <property type="molecule type" value="Genomic_DNA"/>
</dbReference>
<dbReference type="InterPro" id="IPR010852">
    <property type="entry name" value="ABATE"/>
</dbReference>
<evidence type="ECO:0000259" key="1">
    <source>
        <dbReference type="Pfam" id="PF11706"/>
    </source>
</evidence>
<dbReference type="Gene3D" id="1.10.3300.10">
    <property type="entry name" value="Jann2411-like domain"/>
    <property type="match status" value="1"/>
</dbReference>